<keyword evidence="2" id="KW-1185">Reference proteome</keyword>
<dbReference type="RefSeq" id="WP_059925702.1">
    <property type="nucleotide sequence ID" value="NZ_LPBG01000047.1"/>
</dbReference>
<name>A0AAW3MXZ9_9BURK</name>
<protein>
    <submittedName>
        <fullName evidence="1">Uncharacterized protein</fullName>
    </submittedName>
</protein>
<gene>
    <name evidence="1" type="ORF">WJ96_07745</name>
</gene>
<comment type="caution">
    <text evidence="1">The sequence shown here is derived from an EMBL/GenBank/DDBJ whole genome shotgun (WGS) entry which is preliminary data.</text>
</comment>
<proteinExistence type="predicted"/>
<evidence type="ECO:0000313" key="2">
    <source>
        <dbReference type="Proteomes" id="UP000056453"/>
    </source>
</evidence>
<dbReference type="Proteomes" id="UP000056453">
    <property type="component" value="Unassembled WGS sequence"/>
</dbReference>
<evidence type="ECO:0000313" key="1">
    <source>
        <dbReference type="EMBL" id="KVP98405.1"/>
    </source>
</evidence>
<dbReference type="EMBL" id="LPBJ01000047">
    <property type="protein sequence ID" value="KVP98405.1"/>
    <property type="molecule type" value="Genomic_DNA"/>
</dbReference>
<reference evidence="1 2" key="1">
    <citation type="submission" date="2015-11" db="EMBL/GenBank/DDBJ databases">
        <title>Expanding the genomic diversity of Burkholderia species for the development of highly accurate diagnostics.</title>
        <authorList>
            <person name="Sahl J."/>
            <person name="Keim P."/>
            <person name="Wagner D."/>
        </authorList>
    </citation>
    <scope>NUCLEOTIDE SEQUENCE [LARGE SCALE GENOMIC DNA]</scope>
    <source>
        <strain evidence="1 2">MSMB1808WGS</strain>
    </source>
</reference>
<dbReference type="AlphaFoldDB" id="A0AAW3MXZ9"/>
<accession>A0AAW3MXZ9</accession>
<organism evidence="1 2">
    <name type="scientific">Burkholderia ubonensis</name>
    <dbReference type="NCBI Taxonomy" id="101571"/>
    <lineage>
        <taxon>Bacteria</taxon>
        <taxon>Pseudomonadati</taxon>
        <taxon>Pseudomonadota</taxon>
        <taxon>Betaproteobacteria</taxon>
        <taxon>Burkholderiales</taxon>
        <taxon>Burkholderiaceae</taxon>
        <taxon>Burkholderia</taxon>
        <taxon>Burkholderia cepacia complex</taxon>
    </lineage>
</organism>
<sequence>MTQEINQPAITFLNMTGDITISWDASNEDAMLALVQQKMKEGYSFFIMKPRFLSILGKKKVRATSIEEIADAGAAVVDDADFHRMMDRLKLHDTAVEAAVASGKAQLTKSDGQVDRDTIRRAKTPAEVVRHQTLAVRPIVGG</sequence>